<dbReference type="PANTHER" id="PTHR44313:SF1">
    <property type="entry name" value="DNAJ HOMOLOG SUBFAMILY C MEMBER 17"/>
    <property type="match status" value="1"/>
</dbReference>
<proteinExistence type="predicted"/>
<dbReference type="Proteomes" id="UP000013776">
    <property type="component" value="Unassembled WGS sequence"/>
</dbReference>
<evidence type="ECO:0000256" key="1">
    <source>
        <dbReference type="ARBA" id="ARBA00004123"/>
    </source>
</evidence>
<dbReference type="VEuPathDB" id="FungiDB:TAPDE_003270"/>
<evidence type="ECO:0000256" key="2">
    <source>
        <dbReference type="ARBA" id="ARBA00004496"/>
    </source>
</evidence>
<evidence type="ECO:0000259" key="7">
    <source>
        <dbReference type="PROSITE" id="PS50076"/>
    </source>
</evidence>
<keyword evidence="4" id="KW-0143">Chaperone</keyword>
<dbReference type="SMART" id="SM00271">
    <property type="entry name" value="DnaJ"/>
    <property type="match status" value="1"/>
</dbReference>
<dbReference type="CDD" id="cd06257">
    <property type="entry name" value="DnaJ"/>
    <property type="match status" value="1"/>
</dbReference>
<dbReference type="GO" id="GO:0005737">
    <property type="term" value="C:cytoplasm"/>
    <property type="evidence" value="ECO:0007669"/>
    <property type="project" value="UniProtKB-SubCell"/>
</dbReference>
<organism evidence="8 9">
    <name type="scientific">Taphrina deformans (strain PYCC 5710 / ATCC 11124 / CBS 356.35 / IMI 108563 / JCM 9778 / NBRC 8474)</name>
    <name type="common">Peach leaf curl fungus</name>
    <name type="synonym">Lalaria deformans</name>
    <dbReference type="NCBI Taxonomy" id="1097556"/>
    <lineage>
        <taxon>Eukaryota</taxon>
        <taxon>Fungi</taxon>
        <taxon>Dikarya</taxon>
        <taxon>Ascomycota</taxon>
        <taxon>Taphrinomycotina</taxon>
        <taxon>Taphrinomycetes</taxon>
        <taxon>Taphrinales</taxon>
        <taxon>Taphrinaceae</taxon>
        <taxon>Taphrina</taxon>
    </lineage>
</organism>
<reference evidence="8 9" key="1">
    <citation type="journal article" date="2013" name="MBio">
        <title>Genome sequencing of the plant pathogen Taphrina deformans, the causal agent of peach leaf curl.</title>
        <authorList>
            <person name="Cisse O.H."/>
            <person name="Almeida J.M.G.C.F."/>
            <person name="Fonseca A."/>
            <person name="Kumar A.A."/>
            <person name="Salojaervi J."/>
            <person name="Overmyer K."/>
            <person name="Hauser P.M."/>
            <person name="Pagni M."/>
        </authorList>
    </citation>
    <scope>NUCLEOTIDE SEQUENCE [LARGE SCALE GENOMIC DNA]</scope>
    <source>
        <strain evidence="9">PYCC 5710 / ATCC 11124 / CBS 356.35 / IMI 108563 / JCM 9778 / NBRC 8474</strain>
    </source>
</reference>
<dbReference type="AlphaFoldDB" id="R4XBB2"/>
<keyword evidence="5" id="KW-0539">Nucleus</keyword>
<sequence>MEDLPDFYELLHADENATEKELQKAFRQQAIKCHPDKNPTPEAAERFHLLTIAIDKLTNISTRAEYDKHRLQKREAATRRDKIDRERKIWIQELEKDELRAAQDETHSLKRKWRTTIAEEGQLAAEGARLRTELQAKRKSVHSSTLTEEAVSKDQEMASTRLSPEASKGGSTLAVRYRGDNTSDQELKMIFGAYGVVQDVVLRTTKHKTKLALISLASSTVAHKIVTLCPAELSTADVTIRQVSIVDIDRGTSEISQSQGAPASGLDIKTADTRYNNFAQDTTGVVEQTYEKSILFRMRQRQRQRGKSDLHE</sequence>
<feature type="domain" description="J" evidence="7">
    <location>
        <begin position="6"/>
        <end position="70"/>
    </location>
</feature>
<evidence type="ECO:0000256" key="6">
    <source>
        <dbReference type="SAM" id="MobiDB-lite"/>
    </source>
</evidence>
<protein>
    <submittedName>
        <fullName evidence="8">Pre-mRNA-splicing factor cwc23</fullName>
    </submittedName>
</protein>
<dbReference type="Pfam" id="PF00226">
    <property type="entry name" value="DnaJ"/>
    <property type="match status" value="1"/>
</dbReference>
<evidence type="ECO:0000313" key="9">
    <source>
        <dbReference type="Proteomes" id="UP000013776"/>
    </source>
</evidence>
<dbReference type="InterPro" id="IPR052094">
    <property type="entry name" value="Pre-mRNA-splicing_ERAD"/>
</dbReference>
<dbReference type="STRING" id="1097556.R4XBB2"/>
<gene>
    <name evidence="8" type="ORF">TAPDE_003270</name>
</gene>
<dbReference type="InterPro" id="IPR001623">
    <property type="entry name" value="DnaJ_domain"/>
</dbReference>
<dbReference type="PRINTS" id="PR00625">
    <property type="entry name" value="JDOMAIN"/>
</dbReference>
<dbReference type="PANTHER" id="PTHR44313">
    <property type="entry name" value="DNAJ HOMOLOG SUBFAMILY C MEMBER 17"/>
    <property type="match status" value="1"/>
</dbReference>
<dbReference type="PROSITE" id="PS50076">
    <property type="entry name" value="DNAJ_2"/>
    <property type="match status" value="1"/>
</dbReference>
<dbReference type="SUPFAM" id="SSF46565">
    <property type="entry name" value="Chaperone J-domain"/>
    <property type="match status" value="1"/>
</dbReference>
<evidence type="ECO:0000256" key="3">
    <source>
        <dbReference type="ARBA" id="ARBA00022490"/>
    </source>
</evidence>
<dbReference type="OrthoDB" id="10250354at2759"/>
<evidence type="ECO:0000313" key="8">
    <source>
        <dbReference type="EMBL" id="CCG83134.1"/>
    </source>
</evidence>
<accession>R4XBB2</accession>
<keyword evidence="3" id="KW-0963">Cytoplasm</keyword>
<comment type="caution">
    <text evidence="8">The sequence shown here is derived from an EMBL/GenBank/DDBJ whole genome shotgun (WGS) entry which is preliminary data.</text>
</comment>
<name>R4XBB2_TAPDE</name>
<dbReference type="eggNOG" id="KOG0691">
    <property type="taxonomic scope" value="Eukaryota"/>
</dbReference>
<dbReference type="EMBL" id="CAHR02000125">
    <property type="protein sequence ID" value="CCG83134.1"/>
    <property type="molecule type" value="Genomic_DNA"/>
</dbReference>
<dbReference type="InterPro" id="IPR036869">
    <property type="entry name" value="J_dom_sf"/>
</dbReference>
<evidence type="ECO:0000256" key="5">
    <source>
        <dbReference type="ARBA" id="ARBA00023242"/>
    </source>
</evidence>
<dbReference type="GO" id="GO:0000390">
    <property type="term" value="P:spliceosomal complex disassembly"/>
    <property type="evidence" value="ECO:0007669"/>
    <property type="project" value="TreeGrafter"/>
</dbReference>
<dbReference type="Gene3D" id="1.10.287.110">
    <property type="entry name" value="DnaJ domain"/>
    <property type="match status" value="1"/>
</dbReference>
<keyword evidence="9" id="KW-1185">Reference proteome</keyword>
<feature type="region of interest" description="Disordered" evidence="6">
    <location>
        <begin position="136"/>
        <end position="168"/>
    </location>
</feature>
<evidence type="ECO:0000256" key="4">
    <source>
        <dbReference type="ARBA" id="ARBA00023186"/>
    </source>
</evidence>
<dbReference type="GO" id="GO:0005681">
    <property type="term" value="C:spliceosomal complex"/>
    <property type="evidence" value="ECO:0007669"/>
    <property type="project" value="TreeGrafter"/>
</dbReference>
<comment type="subcellular location">
    <subcellularLocation>
        <location evidence="2">Cytoplasm</location>
    </subcellularLocation>
    <subcellularLocation>
        <location evidence="1">Nucleus</location>
    </subcellularLocation>
</comment>